<evidence type="ECO:0000256" key="1">
    <source>
        <dbReference type="SAM" id="Phobius"/>
    </source>
</evidence>
<accession>A0A1I4QDV2</accession>
<gene>
    <name evidence="2" type="ORF">SAMN05421721_10472</name>
</gene>
<feature type="transmembrane region" description="Helical" evidence="1">
    <location>
        <begin position="127"/>
        <end position="152"/>
    </location>
</feature>
<keyword evidence="1" id="KW-1133">Transmembrane helix</keyword>
<name>A0A1I4QDV2_ECTMO</name>
<dbReference type="EMBL" id="FOUO01000004">
    <property type="protein sequence ID" value="SFM38292.1"/>
    <property type="molecule type" value="Genomic_DNA"/>
</dbReference>
<protein>
    <recommendedName>
        <fullName evidence="4">Permease</fullName>
    </recommendedName>
</protein>
<evidence type="ECO:0000313" key="2">
    <source>
        <dbReference type="EMBL" id="SFM38292.1"/>
    </source>
</evidence>
<sequence>MKYRTASAGPKPVAGPARPPLERALKAFTRLLPVLTAMLLLTSLVLAWLPMTGLASALAGDGPVDVLLGTLLGSVAAGHPSAGYVLGGELRAGGVGLITVTALITAWVTVGVVQLPAEALTLGRRFALVRNLVCLVLAVVLAYLTVAGLALAGGY</sequence>
<evidence type="ECO:0008006" key="4">
    <source>
        <dbReference type="Google" id="ProtNLM"/>
    </source>
</evidence>
<proteinExistence type="predicted"/>
<reference evidence="2 3" key="1">
    <citation type="submission" date="2016-10" db="EMBL/GenBank/DDBJ databases">
        <authorList>
            <person name="de Groot N.N."/>
        </authorList>
    </citation>
    <scope>NUCLEOTIDE SEQUENCE [LARGE SCALE GENOMIC DNA]</scope>
    <source>
        <strain evidence="2 3">DSM 4180</strain>
    </source>
</reference>
<dbReference type="AlphaFoldDB" id="A0A1I4QDV2"/>
<feature type="transmembrane region" description="Helical" evidence="1">
    <location>
        <begin position="31"/>
        <end position="49"/>
    </location>
</feature>
<dbReference type="STRING" id="195064.SAMN05421721_10472"/>
<dbReference type="Proteomes" id="UP000199556">
    <property type="component" value="Unassembled WGS sequence"/>
</dbReference>
<evidence type="ECO:0000313" key="3">
    <source>
        <dbReference type="Proteomes" id="UP000199556"/>
    </source>
</evidence>
<keyword evidence="3" id="KW-1185">Reference proteome</keyword>
<organism evidence="2 3">
    <name type="scientific">Ectothiorhodospira mobilis</name>
    <dbReference type="NCBI Taxonomy" id="195064"/>
    <lineage>
        <taxon>Bacteria</taxon>
        <taxon>Pseudomonadati</taxon>
        <taxon>Pseudomonadota</taxon>
        <taxon>Gammaproteobacteria</taxon>
        <taxon>Chromatiales</taxon>
        <taxon>Ectothiorhodospiraceae</taxon>
        <taxon>Ectothiorhodospira</taxon>
    </lineage>
</organism>
<keyword evidence="1" id="KW-0812">Transmembrane</keyword>
<feature type="transmembrane region" description="Helical" evidence="1">
    <location>
        <begin position="94"/>
        <end position="115"/>
    </location>
</feature>
<keyword evidence="1" id="KW-0472">Membrane</keyword>